<name>F0WXG7_9STRA</name>
<organism evidence="2">
    <name type="scientific">Albugo laibachii Nc14</name>
    <dbReference type="NCBI Taxonomy" id="890382"/>
    <lineage>
        <taxon>Eukaryota</taxon>
        <taxon>Sar</taxon>
        <taxon>Stramenopiles</taxon>
        <taxon>Oomycota</taxon>
        <taxon>Peronosporomycetes</taxon>
        <taxon>Albuginales</taxon>
        <taxon>Albuginaceae</taxon>
        <taxon>Albugo</taxon>
    </lineage>
</organism>
<gene>
    <name evidence="2" type="primary">AlNc14C352G10918</name>
    <name evidence="2" type="ORF">ALNC14_123040</name>
</gene>
<dbReference type="HOGENOM" id="CLU_1211654_0_0_1"/>
<dbReference type="AlphaFoldDB" id="F0WXG7"/>
<evidence type="ECO:0000256" key="1">
    <source>
        <dbReference type="SAM" id="Coils"/>
    </source>
</evidence>
<evidence type="ECO:0000313" key="2">
    <source>
        <dbReference type="EMBL" id="CCA26160.1"/>
    </source>
</evidence>
<dbReference type="EMBL" id="FR824397">
    <property type="protein sequence ID" value="CCA26160.1"/>
    <property type="molecule type" value="Genomic_DNA"/>
</dbReference>
<reference evidence="2" key="1">
    <citation type="journal article" date="2011" name="PLoS Biol.">
        <title>Gene gain and loss during evolution of obligate parasitism in the white rust pathogen of Arabidopsis thaliana.</title>
        <authorList>
            <person name="Kemen E."/>
            <person name="Gardiner A."/>
            <person name="Schultz-Larsen T."/>
            <person name="Kemen A.C."/>
            <person name="Balmuth A.L."/>
            <person name="Robert-Seilaniantz A."/>
            <person name="Bailey K."/>
            <person name="Holub E."/>
            <person name="Studholme D.J."/>
            <person name="Maclean D."/>
            <person name="Jones J.D."/>
        </authorList>
    </citation>
    <scope>NUCLEOTIDE SEQUENCE</scope>
</reference>
<sequence>MSTWEEEIAERVLIQGMQKQAVQFQRVVERTRCAAGYPGATHSRSRVREYRPIGERVVPTCHALQRNPTIPRDNDGSTWSESFRPNDREVYPRSNVVNHQNLLMGVEEFERSQNSMVFNHIAPSDVGFLSADVGFRQVTTRSDPIRAMSKISSFYLRCKESEKRLDQYRNIFDDLESQVASLEARNSAMEAVLASMKQSHKRFCAIPSVSFGIWNGVGVTTEEVQGSAP</sequence>
<proteinExistence type="predicted"/>
<reference evidence="2" key="2">
    <citation type="submission" date="2011-02" db="EMBL/GenBank/DDBJ databases">
        <authorList>
            <person name="MacLean D."/>
        </authorList>
    </citation>
    <scope>NUCLEOTIDE SEQUENCE</scope>
</reference>
<accession>F0WXG7</accession>
<keyword evidence="1" id="KW-0175">Coiled coil</keyword>
<feature type="coiled-coil region" evidence="1">
    <location>
        <begin position="158"/>
        <end position="199"/>
    </location>
</feature>
<protein>
    <submittedName>
        <fullName evidence="2">AlNc14C352G10918 protein</fullName>
    </submittedName>
</protein>